<protein>
    <submittedName>
        <fullName evidence="4">Transposase, IS605 OrfB family, central region</fullName>
    </submittedName>
</protein>
<dbReference type="InterPro" id="IPR051399">
    <property type="entry name" value="RNA-guided_DNA_endo/Transpos"/>
</dbReference>
<keyword evidence="5" id="KW-1185">Reference proteome</keyword>
<dbReference type="STRING" id="266892.SAMN04488054_1064"/>
<dbReference type="NCBIfam" id="NF040570">
    <property type="entry name" value="guided_TnpB"/>
    <property type="match status" value="1"/>
</dbReference>
<reference evidence="4 5" key="1">
    <citation type="submission" date="2016-10" db="EMBL/GenBank/DDBJ databases">
        <authorList>
            <person name="de Groot N.N."/>
        </authorList>
    </citation>
    <scope>NUCLEOTIDE SEQUENCE [LARGE SCALE GENOMIC DNA]</scope>
    <source>
        <strain evidence="4 5">CGMCC 1.6134</strain>
    </source>
</reference>
<feature type="domain" description="Cas12f1-like TNB" evidence="3">
    <location>
        <begin position="85"/>
        <end position="151"/>
    </location>
</feature>
<dbReference type="PANTHER" id="PTHR30405:SF26">
    <property type="entry name" value="TRANSPOSASE, PROBABLY IS605-TNPB FAMILY"/>
    <property type="match status" value="1"/>
</dbReference>
<organism evidence="4 5">
    <name type="scientific">Salibacterium qingdaonense</name>
    <dbReference type="NCBI Taxonomy" id="266892"/>
    <lineage>
        <taxon>Bacteria</taxon>
        <taxon>Bacillati</taxon>
        <taxon>Bacillota</taxon>
        <taxon>Bacilli</taxon>
        <taxon>Bacillales</taxon>
        <taxon>Bacillaceae</taxon>
    </lineage>
</organism>
<dbReference type="NCBIfam" id="TIGR01766">
    <property type="entry name" value="IS200/IS605 family accessory protein TnpB-like domain"/>
    <property type="match status" value="1"/>
</dbReference>
<dbReference type="EMBL" id="FOTY01000006">
    <property type="protein sequence ID" value="SFL82644.1"/>
    <property type="molecule type" value="Genomic_DNA"/>
</dbReference>
<evidence type="ECO:0000259" key="3">
    <source>
        <dbReference type="Pfam" id="PF07282"/>
    </source>
</evidence>
<proteinExistence type="predicted"/>
<dbReference type="Pfam" id="PF07282">
    <property type="entry name" value="Cas12f1-like_TNB"/>
    <property type="match status" value="1"/>
</dbReference>
<dbReference type="OrthoDB" id="56768at2"/>
<dbReference type="InterPro" id="IPR010095">
    <property type="entry name" value="Cas12f1-like_TNB"/>
</dbReference>
<dbReference type="GO" id="GO:0003677">
    <property type="term" value="F:DNA binding"/>
    <property type="evidence" value="ECO:0007669"/>
    <property type="project" value="UniProtKB-KW"/>
</dbReference>
<feature type="region of interest" description="Disordered" evidence="2">
    <location>
        <begin position="1"/>
        <end position="22"/>
    </location>
</feature>
<name>A0A1I4KV08_9BACI</name>
<evidence type="ECO:0000313" key="4">
    <source>
        <dbReference type="EMBL" id="SFL82644.1"/>
    </source>
</evidence>
<dbReference type="AlphaFoldDB" id="A0A1I4KV08"/>
<accession>A0A1I4KV08</accession>
<dbReference type="PANTHER" id="PTHR30405">
    <property type="entry name" value="TRANSPOSASE"/>
    <property type="match status" value="1"/>
</dbReference>
<dbReference type="Proteomes" id="UP000199668">
    <property type="component" value="Unassembled WGS sequence"/>
</dbReference>
<gene>
    <name evidence="4" type="ORF">SAMN04488054_1064</name>
</gene>
<evidence type="ECO:0000256" key="1">
    <source>
        <dbReference type="ARBA" id="ARBA00023125"/>
    </source>
</evidence>
<evidence type="ECO:0000256" key="2">
    <source>
        <dbReference type="SAM" id="MobiDB-lite"/>
    </source>
</evidence>
<keyword evidence="1" id="KW-0238">DNA-binding</keyword>
<evidence type="ECO:0000313" key="5">
    <source>
        <dbReference type="Proteomes" id="UP000199668"/>
    </source>
</evidence>
<sequence length="166" mass="19053">MESRKKAMQKQGKYAGSGRVGHGTKTRVDPLKVIRDKIANFRETKNHQYSRYVVDMAEKHECATIQMEELKGIHQDDAFLKRWSYHDLQEKITYKAEEKGIQVLKIDPQKTSQRCHQCGNIDSDNRKEQATFLCTSCGMETNADFNAAKNIAIPSIEQIIQTEMNS</sequence>